<organism evidence="1 2">
    <name type="scientific">Modestobacter italicus (strain DSM 44449 / CECT 9708 / BC 501)</name>
    <dbReference type="NCBI Taxonomy" id="2732864"/>
    <lineage>
        <taxon>Bacteria</taxon>
        <taxon>Bacillati</taxon>
        <taxon>Actinomycetota</taxon>
        <taxon>Actinomycetes</taxon>
        <taxon>Geodermatophilales</taxon>
        <taxon>Geodermatophilaceae</taxon>
        <taxon>Modestobacter</taxon>
    </lineage>
</organism>
<dbReference type="OMA" id="QRVEDPC"/>
<gene>
    <name evidence="1" type="ordered locus">MODMU_0631</name>
</gene>
<dbReference type="PATRIC" id="fig|477641.3.peg.602"/>
<accession>I4ERS5</accession>
<dbReference type="eggNOG" id="ENOG5034A8J">
    <property type="taxonomic scope" value="Bacteria"/>
</dbReference>
<evidence type="ECO:0000313" key="1">
    <source>
        <dbReference type="EMBL" id="CCH86088.1"/>
    </source>
</evidence>
<dbReference type="AlphaFoldDB" id="I4ERS5"/>
<keyword evidence="2" id="KW-1185">Reference proteome</keyword>
<name>I4ERS5_MODI5</name>
<dbReference type="OrthoDB" id="5192770at2"/>
<dbReference type="EMBL" id="FO203431">
    <property type="protein sequence ID" value="CCH86088.1"/>
    <property type="molecule type" value="Genomic_DNA"/>
</dbReference>
<proteinExistence type="predicted"/>
<sequence>MRQSTEGEASADAVSSAEGTDAVLLFVGGPLDGRVEIREARHGDPLPTITHVHLHGGPKVVHRYDLQSLTDSAGVYHLRPRTQRVEDPCPDQH</sequence>
<protein>
    <submittedName>
        <fullName evidence="1">Uncharacterized protein</fullName>
    </submittedName>
</protein>
<dbReference type="HOGENOM" id="CLU_178402_0_0_11"/>
<dbReference type="Proteomes" id="UP000006461">
    <property type="component" value="Chromosome"/>
</dbReference>
<evidence type="ECO:0000313" key="2">
    <source>
        <dbReference type="Proteomes" id="UP000006461"/>
    </source>
</evidence>
<dbReference type="KEGG" id="mmar:MODMU_0631"/>
<dbReference type="STRING" id="477641.MODMU_0631"/>
<reference evidence="1 2" key="1">
    <citation type="journal article" date="2012" name="J. Bacteriol.">
        <title>Genome Sequence of Radiation-Resistant Modestobacter marinus Strain BC501, a Representative Actinobacterium That Thrives on Calcareous Stone Surfaces.</title>
        <authorList>
            <person name="Normand P."/>
            <person name="Gury J."/>
            <person name="Pujic P."/>
            <person name="Chouaia B."/>
            <person name="Crotti E."/>
            <person name="Brusetti L."/>
            <person name="Daffonchio D."/>
            <person name="Vacherie B."/>
            <person name="Barbe V."/>
            <person name="Medigue C."/>
            <person name="Calteau A."/>
            <person name="Ghodhbane-Gtari F."/>
            <person name="Essoussi I."/>
            <person name="Nouioui I."/>
            <person name="Abbassi-Ghozzi I."/>
            <person name="Gtari M."/>
        </authorList>
    </citation>
    <scope>NUCLEOTIDE SEQUENCE [LARGE SCALE GENOMIC DNA]</scope>
    <source>
        <strain evidence="2">BC 501</strain>
    </source>
</reference>